<evidence type="ECO:0000259" key="8">
    <source>
        <dbReference type="Pfam" id="PF00408"/>
    </source>
</evidence>
<name>A0A7W8A1F9_9ACTN</name>
<dbReference type="GO" id="GO:0005975">
    <property type="term" value="P:carbohydrate metabolic process"/>
    <property type="evidence" value="ECO:0007669"/>
    <property type="project" value="InterPro"/>
</dbReference>
<dbReference type="Pfam" id="PF02878">
    <property type="entry name" value="PGM_PMM_I"/>
    <property type="match status" value="1"/>
</dbReference>
<keyword evidence="13" id="KW-1185">Reference proteome</keyword>
<dbReference type="InterPro" id="IPR005846">
    <property type="entry name" value="A-D-PHexomutase_a/b/a-III"/>
</dbReference>
<feature type="domain" description="Alpha-D-phosphohexomutase alpha/beta/alpha" evidence="9">
    <location>
        <begin position="39"/>
        <end position="173"/>
    </location>
</feature>
<evidence type="ECO:0000313" key="13">
    <source>
        <dbReference type="Proteomes" id="UP000568380"/>
    </source>
</evidence>
<dbReference type="InterPro" id="IPR005843">
    <property type="entry name" value="A-D-PHexomutase_C"/>
</dbReference>
<dbReference type="Pfam" id="PF02879">
    <property type="entry name" value="PGM_PMM_II"/>
    <property type="match status" value="1"/>
</dbReference>
<dbReference type="SUPFAM" id="SSF53738">
    <property type="entry name" value="Phosphoglucomutase, first 3 domains"/>
    <property type="match status" value="3"/>
</dbReference>
<dbReference type="Pfam" id="PF00408">
    <property type="entry name" value="PGM_PMM_IV"/>
    <property type="match status" value="1"/>
</dbReference>
<sequence>MTHDRAGQPAQPADLVDVSRLVTAYYALHPDPGDPAQRVAFGTSGHRGSALKSAFNEDHILATSQAICEYRAAQGVSGPLFLGIDTHALSEPARVSALEVFAANEVEVRIDSRDGYTPTPAVSHAILTHPGSDGVVVTPSHNPPADGGFKYNPPNGGPAGTDATGWVQERANALLAEGLKGVRRVPYTRALEAETTRRHDFMGAYVDDLPSVFDLDAIRGAGVRIGADPLGGASVAYWAEIAERHRLDLTVVNPLVDPTWRFMTLDWDGKIRMDCSSPYAMASLIDNRSRYDISTGNDADADRHGIVTPDGGLLNPNHYLAVAISYLYEHRTGWPGDAGVGKTMVSSSMIDRVTESLGRRLMEVPVGFKWFVPGLLDGSLGFGGEESAGASFLRRDGSVWTTDKDGLILALLAAEILAVTGSSPSEHYAKLTERFGAPAYARVDAPATREEKAVLGKLSASQITARSLAGDPITAVQTEAPGNGSALGGVKVSTDHAWFAARPSGTEDVYKIYAESFKGPDHLAEVQEEARAVVSAALTQRNP</sequence>
<keyword evidence="3" id="KW-0597">Phosphoprotein</keyword>
<gene>
    <name evidence="12" type="ORF">HNR40_003233</name>
</gene>
<dbReference type="CDD" id="cd05801">
    <property type="entry name" value="PGM_like3"/>
    <property type="match status" value="1"/>
</dbReference>
<evidence type="ECO:0000256" key="3">
    <source>
        <dbReference type="ARBA" id="ARBA00022553"/>
    </source>
</evidence>
<dbReference type="SUPFAM" id="SSF55957">
    <property type="entry name" value="Phosphoglucomutase, C-terminal domain"/>
    <property type="match status" value="1"/>
</dbReference>
<keyword evidence="5 7" id="KW-0460">Magnesium</keyword>
<evidence type="ECO:0000256" key="2">
    <source>
        <dbReference type="ARBA" id="ARBA00010231"/>
    </source>
</evidence>
<evidence type="ECO:0000259" key="11">
    <source>
        <dbReference type="Pfam" id="PF02880"/>
    </source>
</evidence>
<dbReference type="RefSeq" id="WP_184961925.1">
    <property type="nucleotide sequence ID" value="NZ_JACHIN010000004.1"/>
</dbReference>
<dbReference type="GO" id="GO:0008973">
    <property type="term" value="F:phosphopentomutase activity"/>
    <property type="evidence" value="ECO:0007669"/>
    <property type="project" value="TreeGrafter"/>
</dbReference>
<dbReference type="AlphaFoldDB" id="A0A7W8A1F9"/>
<comment type="caution">
    <text evidence="12">The sequence shown here is derived from an EMBL/GenBank/DDBJ whole genome shotgun (WGS) entry which is preliminary data.</text>
</comment>
<dbReference type="GO" id="GO:0004614">
    <property type="term" value="F:phosphoglucomutase activity"/>
    <property type="evidence" value="ECO:0007669"/>
    <property type="project" value="UniProtKB-EC"/>
</dbReference>
<dbReference type="InterPro" id="IPR005845">
    <property type="entry name" value="A-D-PHexomutase_a/b/a-II"/>
</dbReference>
<dbReference type="NCBIfam" id="TIGR01132">
    <property type="entry name" value="pgm"/>
    <property type="match status" value="1"/>
</dbReference>
<feature type="domain" description="Alpha-D-phosphohexomutase alpha/beta/alpha" evidence="10">
    <location>
        <begin position="204"/>
        <end position="311"/>
    </location>
</feature>
<dbReference type="GO" id="GO:0000287">
    <property type="term" value="F:magnesium ion binding"/>
    <property type="evidence" value="ECO:0007669"/>
    <property type="project" value="InterPro"/>
</dbReference>
<dbReference type="InterPro" id="IPR005844">
    <property type="entry name" value="A-D-PHexomutase_a/b/a-I"/>
</dbReference>
<protein>
    <submittedName>
        <fullName evidence="12">Phosphoglucomutase</fullName>
        <ecNumber evidence="12">5.4.2.2</ecNumber>
    </submittedName>
</protein>
<dbReference type="EMBL" id="JACHIN010000004">
    <property type="protein sequence ID" value="MBB5077758.1"/>
    <property type="molecule type" value="Genomic_DNA"/>
</dbReference>
<dbReference type="InterPro" id="IPR036900">
    <property type="entry name" value="A-D-PHexomutase_C_sf"/>
</dbReference>
<accession>A0A7W8A1F9</accession>
<feature type="domain" description="Alpha-D-phosphohexomutase alpha/beta/alpha" evidence="11">
    <location>
        <begin position="315"/>
        <end position="435"/>
    </location>
</feature>
<keyword evidence="6 12" id="KW-0413">Isomerase</keyword>
<dbReference type="PANTHER" id="PTHR45745">
    <property type="entry name" value="PHOSPHOMANNOMUTASE 45A"/>
    <property type="match status" value="1"/>
</dbReference>
<evidence type="ECO:0000259" key="10">
    <source>
        <dbReference type="Pfam" id="PF02879"/>
    </source>
</evidence>
<dbReference type="InterPro" id="IPR005852">
    <property type="entry name" value="PGM_a-D-Glc-sp"/>
</dbReference>
<dbReference type="InterPro" id="IPR016066">
    <property type="entry name" value="A-D-PHexomutase_CS"/>
</dbReference>
<evidence type="ECO:0000256" key="4">
    <source>
        <dbReference type="ARBA" id="ARBA00022723"/>
    </source>
</evidence>
<comment type="cofactor">
    <cofactor evidence="1">
        <name>Mg(2+)</name>
        <dbReference type="ChEBI" id="CHEBI:18420"/>
    </cofactor>
</comment>
<dbReference type="Gene3D" id="3.40.120.10">
    <property type="entry name" value="Alpha-D-Glucose-1,6-Bisphosphate, subunit A, domain 3"/>
    <property type="match status" value="3"/>
</dbReference>
<comment type="similarity">
    <text evidence="2 7">Belongs to the phosphohexose mutase family.</text>
</comment>
<evidence type="ECO:0000256" key="1">
    <source>
        <dbReference type="ARBA" id="ARBA00001946"/>
    </source>
</evidence>
<proteinExistence type="inferred from homology"/>
<dbReference type="Gene3D" id="3.30.310.50">
    <property type="entry name" value="Alpha-D-phosphohexomutase, C-terminal domain"/>
    <property type="match status" value="1"/>
</dbReference>
<organism evidence="12 13">
    <name type="scientific">Nonomuraea endophytica</name>
    <dbReference type="NCBI Taxonomy" id="714136"/>
    <lineage>
        <taxon>Bacteria</taxon>
        <taxon>Bacillati</taxon>
        <taxon>Actinomycetota</taxon>
        <taxon>Actinomycetes</taxon>
        <taxon>Streptosporangiales</taxon>
        <taxon>Streptosporangiaceae</taxon>
        <taxon>Nonomuraea</taxon>
    </lineage>
</organism>
<dbReference type="InterPro" id="IPR016055">
    <property type="entry name" value="A-D-PHexomutase_a/b/a-I/II/III"/>
</dbReference>
<evidence type="ECO:0000256" key="7">
    <source>
        <dbReference type="RuleBase" id="RU004326"/>
    </source>
</evidence>
<reference evidence="12 13" key="1">
    <citation type="submission" date="2020-08" db="EMBL/GenBank/DDBJ databases">
        <title>Genomic Encyclopedia of Type Strains, Phase IV (KMG-IV): sequencing the most valuable type-strain genomes for metagenomic binning, comparative biology and taxonomic classification.</title>
        <authorList>
            <person name="Goeker M."/>
        </authorList>
    </citation>
    <scope>NUCLEOTIDE SEQUENCE [LARGE SCALE GENOMIC DNA]</scope>
    <source>
        <strain evidence="12 13">DSM 45385</strain>
    </source>
</reference>
<feature type="domain" description="Alpha-D-phosphohexomutase C-terminal" evidence="8">
    <location>
        <begin position="488"/>
        <end position="531"/>
    </location>
</feature>
<dbReference type="PROSITE" id="PS00710">
    <property type="entry name" value="PGM_PMM"/>
    <property type="match status" value="1"/>
</dbReference>
<dbReference type="Proteomes" id="UP000568380">
    <property type="component" value="Unassembled WGS sequence"/>
</dbReference>
<evidence type="ECO:0000256" key="5">
    <source>
        <dbReference type="ARBA" id="ARBA00022842"/>
    </source>
</evidence>
<dbReference type="Pfam" id="PF02880">
    <property type="entry name" value="PGM_PMM_III"/>
    <property type="match status" value="1"/>
</dbReference>
<keyword evidence="4 7" id="KW-0479">Metal-binding</keyword>
<dbReference type="PANTHER" id="PTHR45745:SF1">
    <property type="entry name" value="PHOSPHOGLUCOMUTASE 2B-RELATED"/>
    <property type="match status" value="1"/>
</dbReference>
<dbReference type="EC" id="5.4.2.2" evidence="12"/>
<evidence type="ECO:0000259" key="9">
    <source>
        <dbReference type="Pfam" id="PF02878"/>
    </source>
</evidence>
<dbReference type="GO" id="GO:0006166">
    <property type="term" value="P:purine ribonucleoside salvage"/>
    <property type="evidence" value="ECO:0007669"/>
    <property type="project" value="TreeGrafter"/>
</dbReference>
<evidence type="ECO:0000256" key="6">
    <source>
        <dbReference type="ARBA" id="ARBA00023235"/>
    </source>
</evidence>
<evidence type="ECO:0000313" key="12">
    <source>
        <dbReference type="EMBL" id="MBB5077758.1"/>
    </source>
</evidence>